<organism evidence="1">
    <name type="scientific">marine sediment metagenome</name>
    <dbReference type="NCBI Taxonomy" id="412755"/>
    <lineage>
        <taxon>unclassified sequences</taxon>
        <taxon>metagenomes</taxon>
        <taxon>ecological metagenomes</taxon>
    </lineage>
</organism>
<comment type="caution">
    <text evidence="1">The sequence shown here is derived from an EMBL/GenBank/DDBJ whole genome shotgun (WGS) entry which is preliminary data.</text>
</comment>
<feature type="non-terminal residue" evidence="1">
    <location>
        <position position="1"/>
    </location>
</feature>
<proteinExistence type="predicted"/>
<dbReference type="AlphaFoldDB" id="A0A0F8X082"/>
<gene>
    <name evidence="1" type="ORF">LCGC14_3087120</name>
</gene>
<protein>
    <submittedName>
        <fullName evidence="1">Uncharacterized protein</fullName>
    </submittedName>
</protein>
<name>A0A0F8X082_9ZZZZ</name>
<reference evidence="1" key="1">
    <citation type="journal article" date="2015" name="Nature">
        <title>Complex archaea that bridge the gap between prokaryotes and eukaryotes.</title>
        <authorList>
            <person name="Spang A."/>
            <person name="Saw J.H."/>
            <person name="Jorgensen S.L."/>
            <person name="Zaremba-Niedzwiedzka K."/>
            <person name="Martijn J."/>
            <person name="Lind A.E."/>
            <person name="van Eijk R."/>
            <person name="Schleper C."/>
            <person name="Guy L."/>
            <person name="Ettema T.J."/>
        </authorList>
    </citation>
    <scope>NUCLEOTIDE SEQUENCE</scope>
</reference>
<accession>A0A0F8X082</accession>
<sequence length="132" mass="15151">LELSKTNKIAFSGTLLRHYFDKLAKIINEAKNTHQSSINNAIIFASLYGLDSFAQKIAKLGLTNLEEDETRRNIAAHIKEFIEFNKEIIDVNPERNDNSVYDSFTESLFLITKYVDLTENDRKLLIETLSHS</sequence>
<dbReference type="EMBL" id="LAZR01066115">
    <property type="protein sequence ID" value="KKK54200.1"/>
    <property type="molecule type" value="Genomic_DNA"/>
</dbReference>
<evidence type="ECO:0000313" key="1">
    <source>
        <dbReference type="EMBL" id="KKK54200.1"/>
    </source>
</evidence>